<evidence type="ECO:0000313" key="3">
    <source>
        <dbReference type="Proteomes" id="UP001583177"/>
    </source>
</evidence>
<reference evidence="2 3" key="1">
    <citation type="journal article" date="2024" name="IMA Fungus">
        <title>IMA Genome - F19 : A genome assembly and annotation guide to empower mycologists, including annotated draft genome sequences of Ceratocystis pirilliformis, Diaporthe australafricana, Fusarium ophioides, Paecilomyces lecythidis, and Sporothrix stenoceras.</title>
        <authorList>
            <person name="Aylward J."/>
            <person name="Wilson A.M."/>
            <person name="Visagie C.M."/>
            <person name="Spraker J."/>
            <person name="Barnes I."/>
            <person name="Buitendag C."/>
            <person name="Ceriani C."/>
            <person name="Del Mar Angel L."/>
            <person name="du Plessis D."/>
            <person name="Fuchs T."/>
            <person name="Gasser K."/>
            <person name="Kramer D."/>
            <person name="Li W."/>
            <person name="Munsamy K."/>
            <person name="Piso A."/>
            <person name="Price J.L."/>
            <person name="Sonnekus B."/>
            <person name="Thomas C."/>
            <person name="van der Nest A."/>
            <person name="van Dijk A."/>
            <person name="van Heerden A."/>
            <person name="van Vuuren N."/>
            <person name="Yilmaz N."/>
            <person name="Duong T.A."/>
            <person name="van der Merwe N.A."/>
            <person name="Wingfield M.J."/>
            <person name="Wingfield B.D."/>
        </authorList>
    </citation>
    <scope>NUCLEOTIDE SEQUENCE [LARGE SCALE GENOMIC DNA]</scope>
    <source>
        <strain evidence="2 3">CMW 18300</strain>
    </source>
</reference>
<gene>
    <name evidence="2" type="ORF">Daus18300_008270</name>
</gene>
<sequence length="272" mass="31655">MAEILDKAPDFPRDIRELIFTTLVDSFESSPTYQWIALRHLSPHQMHRIEYNFRMLWLKYMSVTLHLPARNSSAHTTSRDFVLSPFQDSARNHDIAVFLAVEHPRFQSPVDKLINDEQDLMLKPAWSCYMNSALKKHVTVRFCEGFGGYYMRGGHLINNTELPGLEVSESGMEISFQWKAAIQELFQEAGYMWRYTQRKLAEQTRSQLDSTPGFTSEEVTAYQLTWLVTNLQLERRVAVIEHRRRRKTPAIQPSNDAARSLRTPFPGERDDS</sequence>
<organism evidence="2 3">
    <name type="scientific">Diaporthe australafricana</name>
    <dbReference type="NCBI Taxonomy" id="127596"/>
    <lineage>
        <taxon>Eukaryota</taxon>
        <taxon>Fungi</taxon>
        <taxon>Dikarya</taxon>
        <taxon>Ascomycota</taxon>
        <taxon>Pezizomycotina</taxon>
        <taxon>Sordariomycetes</taxon>
        <taxon>Sordariomycetidae</taxon>
        <taxon>Diaporthales</taxon>
        <taxon>Diaporthaceae</taxon>
        <taxon>Diaporthe</taxon>
    </lineage>
</organism>
<accession>A0ABR3WJ02</accession>
<comment type="caution">
    <text evidence="2">The sequence shown here is derived from an EMBL/GenBank/DDBJ whole genome shotgun (WGS) entry which is preliminary data.</text>
</comment>
<proteinExistence type="predicted"/>
<name>A0ABR3WJ02_9PEZI</name>
<feature type="region of interest" description="Disordered" evidence="1">
    <location>
        <begin position="244"/>
        <end position="272"/>
    </location>
</feature>
<protein>
    <submittedName>
        <fullName evidence="2">Uncharacterized protein</fullName>
    </submittedName>
</protein>
<dbReference type="EMBL" id="JAWRVE010000076">
    <property type="protein sequence ID" value="KAL1862939.1"/>
    <property type="molecule type" value="Genomic_DNA"/>
</dbReference>
<dbReference type="Proteomes" id="UP001583177">
    <property type="component" value="Unassembled WGS sequence"/>
</dbReference>
<evidence type="ECO:0000256" key="1">
    <source>
        <dbReference type="SAM" id="MobiDB-lite"/>
    </source>
</evidence>
<keyword evidence="3" id="KW-1185">Reference proteome</keyword>
<evidence type="ECO:0000313" key="2">
    <source>
        <dbReference type="EMBL" id="KAL1862939.1"/>
    </source>
</evidence>